<evidence type="ECO:0000313" key="2">
    <source>
        <dbReference type="EMBL" id="GAA2034830.1"/>
    </source>
</evidence>
<gene>
    <name evidence="2" type="ORF">GCM10009839_39290</name>
</gene>
<accession>A0ABN2UCV0</accession>
<dbReference type="RefSeq" id="WP_344667080.1">
    <property type="nucleotide sequence ID" value="NZ_BAAAQN010000021.1"/>
</dbReference>
<proteinExistence type="predicted"/>
<dbReference type="EMBL" id="BAAAQN010000021">
    <property type="protein sequence ID" value="GAA2034830.1"/>
    <property type="molecule type" value="Genomic_DNA"/>
</dbReference>
<organism evidence="2 3">
    <name type="scientific">Catenulispora yoronensis</name>
    <dbReference type="NCBI Taxonomy" id="450799"/>
    <lineage>
        <taxon>Bacteria</taxon>
        <taxon>Bacillati</taxon>
        <taxon>Actinomycetota</taxon>
        <taxon>Actinomycetes</taxon>
        <taxon>Catenulisporales</taxon>
        <taxon>Catenulisporaceae</taxon>
        <taxon>Catenulispora</taxon>
    </lineage>
</organism>
<feature type="region of interest" description="Disordered" evidence="1">
    <location>
        <begin position="18"/>
        <end position="108"/>
    </location>
</feature>
<dbReference type="Proteomes" id="UP001500751">
    <property type="component" value="Unassembled WGS sequence"/>
</dbReference>
<reference evidence="2 3" key="1">
    <citation type="journal article" date="2019" name="Int. J. Syst. Evol. Microbiol.">
        <title>The Global Catalogue of Microorganisms (GCM) 10K type strain sequencing project: providing services to taxonomists for standard genome sequencing and annotation.</title>
        <authorList>
            <consortium name="The Broad Institute Genomics Platform"/>
            <consortium name="The Broad Institute Genome Sequencing Center for Infectious Disease"/>
            <person name="Wu L."/>
            <person name="Ma J."/>
        </authorList>
    </citation>
    <scope>NUCLEOTIDE SEQUENCE [LARGE SCALE GENOMIC DNA]</scope>
    <source>
        <strain evidence="2 3">JCM 16014</strain>
    </source>
</reference>
<feature type="compositionally biased region" description="Gly residues" evidence="1">
    <location>
        <begin position="70"/>
        <end position="96"/>
    </location>
</feature>
<evidence type="ECO:0000256" key="1">
    <source>
        <dbReference type="SAM" id="MobiDB-lite"/>
    </source>
</evidence>
<feature type="compositionally biased region" description="Low complexity" evidence="1">
    <location>
        <begin position="31"/>
        <end position="69"/>
    </location>
</feature>
<protein>
    <recommendedName>
        <fullName evidence="4">DUF4232 domain-containing protein</fullName>
    </recommendedName>
</protein>
<feature type="compositionally biased region" description="Low complexity" evidence="1">
    <location>
        <begin position="97"/>
        <end position="107"/>
    </location>
</feature>
<keyword evidence="3" id="KW-1185">Reference proteome</keyword>
<name>A0ABN2UCV0_9ACTN</name>
<sequence>MLAVLAALALILYACSDSGSGKKKPAADGRSSSPAASQSSLASSGGSTSAAASGGATASSGGASSSASGASGGAPSGSVGGPTGSSGGTGGTGGSTASGAKGSTAAPNTGATGCQLSLTLSSQAQYANGDQPAFTITAFNKGTADCDVDFSPRAMVLNIFSGADRIWSSADCGLGARDIRGIAPETAQNVTYTWNRVRSATGCPGGQPSAKLGTYFGVVSLAAGNGTAAPAAQSQPKTFELKSGS</sequence>
<evidence type="ECO:0008006" key="4">
    <source>
        <dbReference type="Google" id="ProtNLM"/>
    </source>
</evidence>
<evidence type="ECO:0000313" key="3">
    <source>
        <dbReference type="Proteomes" id="UP001500751"/>
    </source>
</evidence>
<comment type="caution">
    <text evidence="2">The sequence shown here is derived from an EMBL/GenBank/DDBJ whole genome shotgun (WGS) entry which is preliminary data.</text>
</comment>